<dbReference type="RefSeq" id="WP_285664002.1">
    <property type="nucleotide sequence ID" value="NZ_BSTX01000002.1"/>
</dbReference>
<proteinExistence type="inferred from homology"/>
<dbReference type="PANTHER" id="PTHR46577:SF1">
    <property type="entry name" value="HTH-TYPE TRANSCRIPTIONAL REGULATORY PROTEIN GABR"/>
    <property type="match status" value="1"/>
</dbReference>
<dbReference type="SUPFAM" id="SSF53383">
    <property type="entry name" value="PLP-dependent transferases"/>
    <property type="match status" value="1"/>
</dbReference>
<dbReference type="CDD" id="cd07377">
    <property type="entry name" value="WHTH_GntR"/>
    <property type="match status" value="1"/>
</dbReference>
<organism evidence="7 8">
    <name type="scientific">Actinorhabdospora filicis</name>
    <dbReference type="NCBI Taxonomy" id="1785913"/>
    <lineage>
        <taxon>Bacteria</taxon>
        <taxon>Bacillati</taxon>
        <taxon>Actinomycetota</taxon>
        <taxon>Actinomycetes</taxon>
        <taxon>Micromonosporales</taxon>
        <taxon>Micromonosporaceae</taxon>
        <taxon>Actinorhabdospora</taxon>
    </lineage>
</organism>
<name>A0A9W6SQG0_9ACTN</name>
<evidence type="ECO:0000256" key="2">
    <source>
        <dbReference type="ARBA" id="ARBA00022898"/>
    </source>
</evidence>
<dbReference type="GO" id="GO:0003677">
    <property type="term" value="F:DNA binding"/>
    <property type="evidence" value="ECO:0007669"/>
    <property type="project" value="UniProtKB-KW"/>
</dbReference>
<evidence type="ECO:0000313" key="7">
    <source>
        <dbReference type="EMBL" id="GLZ78866.1"/>
    </source>
</evidence>
<dbReference type="EMBL" id="BSTX01000002">
    <property type="protein sequence ID" value="GLZ78866.1"/>
    <property type="molecule type" value="Genomic_DNA"/>
</dbReference>
<keyword evidence="4" id="KW-0238">DNA-binding</keyword>
<gene>
    <name evidence="7" type="ORF">Afil01_36730</name>
</gene>
<sequence length="454" mass="47631">MEEVLRELSLPVEGRRGRSLEGLLRERIRRGVLAPGTRLPSSRDLAGQLGVARGTVTAVYRQLAAEGYLVAVRGSGTRVAELAAPGAGGGAAPGGARARFDLSPGLPSLAAFPRAAWLRAVRAALAEVPDAALGYPEAAGSREFRAELAGYLGRVRSVEASAERIVVTHGTFDALGLLAGHLREEGHGVIAVEDPCGAGQRELLARSGLEVVGVPVDGEGLDVAALAATGARAVVVTAAHHYPLGVALSAARRRALVAWARERDGLIVEDDYDAEYRYDRPALAAVQGMAPEHVVYSGTVSKTLAPALRLGWLVVPVARHADLARRMWLRCRGAGGLDQAAFTRFLSGGGYDRHLRVTRAEYRRRRDAFLAALAELFPQAVPEGIDAGLHVLLRLPEGSDDAAVARRAQGCGVAVTALSSYAPGHRPALVAGFAGVPVGRMRAAVSALATAYVH</sequence>
<comment type="similarity">
    <text evidence="1">In the C-terminal section; belongs to the class-I pyridoxal-phosphate-dependent aminotransferase family.</text>
</comment>
<evidence type="ECO:0000259" key="6">
    <source>
        <dbReference type="PROSITE" id="PS50949"/>
    </source>
</evidence>
<dbReference type="InterPro" id="IPR004839">
    <property type="entry name" value="Aminotransferase_I/II_large"/>
</dbReference>
<dbReference type="SUPFAM" id="SSF46785">
    <property type="entry name" value="Winged helix' DNA-binding domain"/>
    <property type="match status" value="1"/>
</dbReference>
<dbReference type="InterPro" id="IPR036390">
    <property type="entry name" value="WH_DNA-bd_sf"/>
</dbReference>
<dbReference type="InterPro" id="IPR015424">
    <property type="entry name" value="PyrdxlP-dep_Trfase"/>
</dbReference>
<feature type="domain" description="HTH gntR-type" evidence="6">
    <location>
        <begin position="14"/>
        <end position="82"/>
    </location>
</feature>
<evidence type="ECO:0000313" key="8">
    <source>
        <dbReference type="Proteomes" id="UP001165079"/>
    </source>
</evidence>
<comment type="caution">
    <text evidence="7">The sequence shown here is derived from an EMBL/GenBank/DDBJ whole genome shotgun (WGS) entry which is preliminary data.</text>
</comment>
<dbReference type="SMART" id="SM00345">
    <property type="entry name" value="HTH_GNTR"/>
    <property type="match status" value="1"/>
</dbReference>
<evidence type="ECO:0000256" key="3">
    <source>
        <dbReference type="ARBA" id="ARBA00023015"/>
    </source>
</evidence>
<evidence type="ECO:0000256" key="4">
    <source>
        <dbReference type="ARBA" id="ARBA00023125"/>
    </source>
</evidence>
<dbReference type="InterPro" id="IPR036388">
    <property type="entry name" value="WH-like_DNA-bd_sf"/>
</dbReference>
<dbReference type="Proteomes" id="UP001165079">
    <property type="component" value="Unassembled WGS sequence"/>
</dbReference>
<evidence type="ECO:0000256" key="1">
    <source>
        <dbReference type="ARBA" id="ARBA00005384"/>
    </source>
</evidence>
<dbReference type="GO" id="GO:0003700">
    <property type="term" value="F:DNA-binding transcription factor activity"/>
    <property type="evidence" value="ECO:0007669"/>
    <property type="project" value="InterPro"/>
</dbReference>
<keyword evidence="2" id="KW-0663">Pyridoxal phosphate</keyword>
<dbReference type="Gene3D" id="3.40.640.10">
    <property type="entry name" value="Type I PLP-dependent aspartate aminotransferase-like (Major domain)"/>
    <property type="match status" value="1"/>
</dbReference>
<dbReference type="CDD" id="cd00609">
    <property type="entry name" value="AAT_like"/>
    <property type="match status" value="1"/>
</dbReference>
<dbReference type="PRINTS" id="PR00035">
    <property type="entry name" value="HTHGNTR"/>
</dbReference>
<dbReference type="PANTHER" id="PTHR46577">
    <property type="entry name" value="HTH-TYPE TRANSCRIPTIONAL REGULATORY PROTEIN GABR"/>
    <property type="match status" value="1"/>
</dbReference>
<accession>A0A9W6SQG0</accession>
<reference evidence="7" key="1">
    <citation type="submission" date="2023-03" db="EMBL/GenBank/DDBJ databases">
        <title>Actinorhabdospora filicis NBRC 111898.</title>
        <authorList>
            <person name="Ichikawa N."/>
            <person name="Sato H."/>
            <person name="Tonouchi N."/>
        </authorList>
    </citation>
    <scope>NUCLEOTIDE SEQUENCE</scope>
    <source>
        <strain evidence="7">NBRC 111898</strain>
    </source>
</reference>
<keyword evidence="8" id="KW-1185">Reference proteome</keyword>
<dbReference type="InterPro" id="IPR015421">
    <property type="entry name" value="PyrdxlP-dep_Trfase_major"/>
</dbReference>
<protein>
    <submittedName>
        <fullName evidence="7">GntR family transcriptional regulator</fullName>
    </submittedName>
</protein>
<dbReference type="InterPro" id="IPR051446">
    <property type="entry name" value="HTH_trans_reg/aminotransferase"/>
</dbReference>
<evidence type="ECO:0000256" key="5">
    <source>
        <dbReference type="ARBA" id="ARBA00023163"/>
    </source>
</evidence>
<dbReference type="Pfam" id="PF00392">
    <property type="entry name" value="GntR"/>
    <property type="match status" value="1"/>
</dbReference>
<keyword evidence="5" id="KW-0804">Transcription</keyword>
<dbReference type="InterPro" id="IPR000524">
    <property type="entry name" value="Tscrpt_reg_HTH_GntR"/>
</dbReference>
<dbReference type="PROSITE" id="PS50949">
    <property type="entry name" value="HTH_GNTR"/>
    <property type="match status" value="1"/>
</dbReference>
<keyword evidence="3" id="KW-0805">Transcription regulation</keyword>
<dbReference type="GO" id="GO:0030170">
    <property type="term" value="F:pyridoxal phosphate binding"/>
    <property type="evidence" value="ECO:0007669"/>
    <property type="project" value="InterPro"/>
</dbReference>
<dbReference type="Gene3D" id="1.10.10.10">
    <property type="entry name" value="Winged helix-like DNA-binding domain superfamily/Winged helix DNA-binding domain"/>
    <property type="match status" value="1"/>
</dbReference>
<dbReference type="Pfam" id="PF00155">
    <property type="entry name" value="Aminotran_1_2"/>
    <property type="match status" value="1"/>
</dbReference>
<dbReference type="AlphaFoldDB" id="A0A9W6SQG0"/>